<feature type="compositionally biased region" description="Basic and acidic residues" evidence="2">
    <location>
        <begin position="137"/>
        <end position="149"/>
    </location>
</feature>
<dbReference type="SUPFAM" id="SSF55729">
    <property type="entry name" value="Acyl-CoA N-acyltransferases (Nat)"/>
    <property type="match status" value="1"/>
</dbReference>
<dbReference type="EMBL" id="JBBWRZ010000006">
    <property type="protein sequence ID" value="KAK8233536.1"/>
    <property type="molecule type" value="Genomic_DNA"/>
</dbReference>
<feature type="compositionally biased region" description="Polar residues" evidence="2">
    <location>
        <begin position="305"/>
        <end position="320"/>
    </location>
</feature>
<proteinExistence type="predicted"/>
<sequence>MTARNRPIALDILGDKVYNIQSWVDNNNKEKQAAEWSSWEPQYPRPTFKGRSTIPHNNRKRVPIPPRGSTQQTKPPPPRGNRQRNPQPPRGNRQSVPVSTKPQATGGAPDHQNFTAPKDSSRSRPYAGRNRRQNQRIRAESRKDGHDSSDWLLDANNQAAVGNQVEAQTSNNIDLDNHPNNSLLTPGASNLRQLHDAFVSTSPQENPMQDDSRKTDPQPPSMAQASPKSDYVPPHLRNRQSTSPPADTRDSAPNARSEYVPPHLRNRKSASPPRDPEDSATQPKQDHVPPHKRKGRRRGQKNQNASNAKSAGQLNEQTASEAKAPFENGAEHNGENGDLMEVYRRPVVEVPKDVWTIKPGKKMPIPQSPKKKGRRGKAFATNKEIREAYENAPSVNGSEWAKDEGWDKVFGPDEDDPNYDAYRLVDWEGNFLPCVDWTYREAFSVDPAKQKEYIQTWILRGPQPGDESAVPINGGDSEIATTSWAALKIDGLPLQEWWQEAMDCHHFEDDCVPWWTTFMPGTSQLAPHNAPDCHVDEKDKEHDHEAYEKDEGAGPKCKQFIAREKRKAEQKRRRRQELDEQAAAIRAELPSVYAQLPKIHTKINFYVRFAAPSDMLQITAIYNKILQSSVKIAERDAVTKETMMGRLNESKRDSFSWVVAVARARNNRGVEYDHVFGFASATDYHSIGGMYRYTADIEVFVDPEFQRKGIGSCLMDRLMKLLTTDYDGYEGYEFYGDGTGLAERGGGRRLNAIVMNVPHDSGDPKDLEAASKFLSQFDMKQAGNLPGVGIKLKKTVDLAIFHAKVTPEIDPKKELGL</sequence>
<comment type="caution">
    <text evidence="4">The sequence shown here is derived from an EMBL/GenBank/DDBJ whole genome shotgun (WGS) entry which is preliminary data.</text>
</comment>
<dbReference type="Proteomes" id="UP001492380">
    <property type="component" value="Unassembled WGS sequence"/>
</dbReference>
<evidence type="ECO:0000313" key="4">
    <source>
        <dbReference type="EMBL" id="KAK8233536.1"/>
    </source>
</evidence>
<dbReference type="CDD" id="cd04301">
    <property type="entry name" value="NAT_SF"/>
    <property type="match status" value="1"/>
</dbReference>
<evidence type="ECO:0000259" key="3">
    <source>
        <dbReference type="Pfam" id="PF00583"/>
    </source>
</evidence>
<organism evidence="4 5">
    <name type="scientific">Phyllosticta capitalensis</name>
    <dbReference type="NCBI Taxonomy" id="121624"/>
    <lineage>
        <taxon>Eukaryota</taxon>
        <taxon>Fungi</taxon>
        <taxon>Dikarya</taxon>
        <taxon>Ascomycota</taxon>
        <taxon>Pezizomycotina</taxon>
        <taxon>Dothideomycetes</taxon>
        <taxon>Dothideomycetes incertae sedis</taxon>
        <taxon>Botryosphaeriales</taxon>
        <taxon>Phyllostictaceae</taxon>
        <taxon>Phyllosticta</taxon>
    </lineage>
</organism>
<evidence type="ECO:0000313" key="5">
    <source>
        <dbReference type="Proteomes" id="UP001492380"/>
    </source>
</evidence>
<reference evidence="4 5" key="1">
    <citation type="submission" date="2024-04" db="EMBL/GenBank/DDBJ databases">
        <title>Phyllosticta paracitricarpa is synonymous to the EU quarantine fungus P. citricarpa based on phylogenomic analyses.</title>
        <authorList>
            <consortium name="Lawrence Berkeley National Laboratory"/>
            <person name="Van Ingen-Buijs V.A."/>
            <person name="Van Westerhoven A.C."/>
            <person name="Haridas S."/>
            <person name="Skiadas P."/>
            <person name="Martin F."/>
            <person name="Groenewald J.Z."/>
            <person name="Crous P.W."/>
            <person name="Seidl M.F."/>
        </authorList>
    </citation>
    <scope>NUCLEOTIDE SEQUENCE [LARGE SCALE GENOMIC DNA]</scope>
    <source>
        <strain evidence="4 5">CBS 123374</strain>
    </source>
</reference>
<feature type="region of interest" description="Disordered" evidence="2">
    <location>
        <begin position="30"/>
        <end position="338"/>
    </location>
</feature>
<feature type="domain" description="N-acetyltransferase" evidence="3">
    <location>
        <begin position="654"/>
        <end position="722"/>
    </location>
</feature>
<name>A0ABR1YM06_9PEZI</name>
<gene>
    <name evidence="4" type="ORF">HDK90DRAFT_511362</name>
</gene>
<evidence type="ECO:0000256" key="2">
    <source>
        <dbReference type="SAM" id="MobiDB-lite"/>
    </source>
</evidence>
<dbReference type="InterPro" id="IPR000182">
    <property type="entry name" value="GNAT_dom"/>
</dbReference>
<feature type="compositionally biased region" description="Basic residues" evidence="2">
    <location>
        <begin position="290"/>
        <end position="300"/>
    </location>
</feature>
<feature type="coiled-coil region" evidence="1">
    <location>
        <begin position="561"/>
        <end position="588"/>
    </location>
</feature>
<accession>A0ABR1YM06</accession>
<dbReference type="Gene3D" id="3.40.630.30">
    <property type="match status" value="1"/>
</dbReference>
<protein>
    <recommendedName>
        <fullName evidence="3">N-acetyltransferase domain-containing protein</fullName>
    </recommendedName>
</protein>
<evidence type="ECO:0000256" key="1">
    <source>
        <dbReference type="SAM" id="Coils"/>
    </source>
</evidence>
<keyword evidence="5" id="KW-1185">Reference proteome</keyword>
<dbReference type="InterPro" id="IPR016181">
    <property type="entry name" value="Acyl_CoA_acyltransferase"/>
</dbReference>
<keyword evidence="1" id="KW-0175">Coiled coil</keyword>
<feature type="compositionally biased region" description="Basic and acidic residues" evidence="2">
    <location>
        <begin position="329"/>
        <end position="338"/>
    </location>
</feature>
<dbReference type="Pfam" id="PF00583">
    <property type="entry name" value="Acetyltransf_1"/>
    <property type="match status" value="1"/>
</dbReference>
<feature type="compositionally biased region" description="Polar residues" evidence="2">
    <location>
        <begin position="199"/>
        <end position="209"/>
    </location>
</feature>
<feature type="compositionally biased region" description="Polar residues" evidence="2">
    <location>
        <begin position="155"/>
        <end position="192"/>
    </location>
</feature>